<comment type="caution">
    <text evidence="9">The sequence shown here is derived from an EMBL/GenBank/DDBJ whole genome shotgun (WGS) entry which is preliminary data.</text>
</comment>
<keyword evidence="10" id="KW-1185">Reference proteome</keyword>
<organism evidence="9 10">
    <name type="scientific">Salvia divinorum</name>
    <name type="common">Maria pastora</name>
    <name type="synonym">Diviner's sage</name>
    <dbReference type="NCBI Taxonomy" id="28513"/>
    <lineage>
        <taxon>Eukaryota</taxon>
        <taxon>Viridiplantae</taxon>
        <taxon>Streptophyta</taxon>
        <taxon>Embryophyta</taxon>
        <taxon>Tracheophyta</taxon>
        <taxon>Spermatophyta</taxon>
        <taxon>Magnoliopsida</taxon>
        <taxon>eudicotyledons</taxon>
        <taxon>Gunneridae</taxon>
        <taxon>Pentapetalae</taxon>
        <taxon>asterids</taxon>
        <taxon>lamiids</taxon>
        <taxon>Lamiales</taxon>
        <taxon>Lamiaceae</taxon>
        <taxon>Nepetoideae</taxon>
        <taxon>Mentheae</taxon>
        <taxon>Salviinae</taxon>
        <taxon>Salvia</taxon>
        <taxon>Salvia subgen. Calosphace</taxon>
    </lineage>
</organism>
<sequence>MFGFRKGAAAAEKPPRQASNDLDSDDEESSSAPNKNMGRRTASEPNLDSMSVQELEGYAVNQAEETTRSVNNCLKIAEDIRGDASRTLETLHAQGEQIHRTHVMAADMEKDLSKGEKLLNSLGGMFSMPWKPKKGKAINGPTTSKDDNDVPKRATKEQRQKLGVNGKARGSRVPDGEPTSALQKVDVEKAKQDDGLSDLSDILGDLKGMAVEMGSELDKQNKALDNLDEDVDELNSRVKGANTRARKLLNK</sequence>
<gene>
    <name evidence="9" type="primary">SNAP30</name>
    <name evidence="9" type="ORF">AAHA92_18992</name>
</gene>
<dbReference type="AlphaFoldDB" id="A0ABD1H836"/>
<dbReference type="PANTHER" id="PTHR19305">
    <property type="entry name" value="SYNAPTOSOMAL ASSOCIATED PROTEIN"/>
    <property type="match status" value="1"/>
</dbReference>
<dbReference type="InterPro" id="IPR044766">
    <property type="entry name" value="NPSN/SNAP25-like_N_SNARE"/>
</dbReference>
<dbReference type="EMBL" id="JBEAFC010000007">
    <property type="protein sequence ID" value="KAL1551111.1"/>
    <property type="molecule type" value="Genomic_DNA"/>
</dbReference>
<evidence type="ECO:0000313" key="10">
    <source>
        <dbReference type="Proteomes" id="UP001567538"/>
    </source>
</evidence>
<name>A0ABD1H836_SALDI</name>
<protein>
    <submittedName>
        <fullName evidence="9">SNAP25 homologous protein SNAP30</fullName>
    </submittedName>
</protein>
<evidence type="ECO:0000259" key="8">
    <source>
        <dbReference type="PROSITE" id="PS50192"/>
    </source>
</evidence>
<keyword evidence="5" id="KW-0472">Membrane</keyword>
<feature type="region of interest" description="Disordered" evidence="7">
    <location>
        <begin position="130"/>
        <end position="182"/>
    </location>
</feature>
<dbReference type="Proteomes" id="UP001567538">
    <property type="component" value="Unassembled WGS sequence"/>
</dbReference>
<dbReference type="PROSITE" id="PS50192">
    <property type="entry name" value="T_SNARE"/>
    <property type="match status" value="1"/>
</dbReference>
<dbReference type="FunFam" id="1.20.5.110:FF:000031">
    <property type="entry name" value="SNAP25 homologous protein SNAP33"/>
    <property type="match status" value="1"/>
</dbReference>
<dbReference type="CDD" id="cd15861">
    <property type="entry name" value="SNARE_SNAP25N_23N_29N_SEC9N"/>
    <property type="match status" value="1"/>
</dbReference>
<feature type="region of interest" description="Disordered" evidence="7">
    <location>
        <begin position="1"/>
        <end position="50"/>
    </location>
</feature>
<dbReference type="SUPFAM" id="SSF58038">
    <property type="entry name" value="SNARE fusion complex"/>
    <property type="match status" value="2"/>
</dbReference>
<dbReference type="FunFam" id="1.20.5.110:FF:000040">
    <property type="entry name" value="SNAP25 homologous protein SNAP33"/>
    <property type="match status" value="1"/>
</dbReference>
<dbReference type="SMART" id="SM00397">
    <property type="entry name" value="t_SNARE"/>
    <property type="match status" value="2"/>
</dbReference>
<dbReference type="CDD" id="cd15841">
    <property type="entry name" value="SNARE_Qc"/>
    <property type="match status" value="1"/>
</dbReference>
<evidence type="ECO:0000256" key="2">
    <source>
        <dbReference type="ARBA" id="ARBA00009480"/>
    </source>
</evidence>
<proteinExistence type="inferred from homology"/>
<evidence type="ECO:0000256" key="6">
    <source>
        <dbReference type="SAM" id="Coils"/>
    </source>
</evidence>
<evidence type="ECO:0000313" key="9">
    <source>
        <dbReference type="EMBL" id="KAL1551111.1"/>
    </source>
</evidence>
<evidence type="ECO:0000256" key="1">
    <source>
        <dbReference type="ARBA" id="ARBA00004370"/>
    </source>
</evidence>
<keyword evidence="3" id="KW-0813">Transport</keyword>
<accession>A0ABD1H836</accession>
<dbReference type="GO" id="GO:0016020">
    <property type="term" value="C:membrane"/>
    <property type="evidence" value="ECO:0007669"/>
    <property type="project" value="UniProtKB-SubCell"/>
</dbReference>
<dbReference type="GO" id="GO:0015031">
    <property type="term" value="P:protein transport"/>
    <property type="evidence" value="ECO:0007669"/>
    <property type="project" value="UniProtKB-KW"/>
</dbReference>
<keyword evidence="4" id="KW-0653">Protein transport</keyword>
<comment type="subcellular location">
    <subcellularLocation>
        <location evidence="1">Membrane</location>
    </subcellularLocation>
</comment>
<feature type="compositionally biased region" description="Basic and acidic residues" evidence="7">
    <location>
        <begin position="144"/>
        <end position="160"/>
    </location>
</feature>
<reference evidence="9 10" key="1">
    <citation type="submission" date="2024-06" db="EMBL/GenBank/DDBJ databases">
        <title>A chromosome level genome sequence of Diviner's sage (Salvia divinorum).</title>
        <authorList>
            <person name="Ford S.A."/>
            <person name="Ro D.-K."/>
            <person name="Ness R.W."/>
            <person name="Phillips M.A."/>
        </authorList>
    </citation>
    <scope>NUCLEOTIDE SEQUENCE [LARGE SCALE GENOMIC DNA]</scope>
    <source>
        <strain evidence="9">SAF-2024a</strain>
        <tissue evidence="9">Leaf</tissue>
    </source>
</reference>
<evidence type="ECO:0000256" key="5">
    <source>
        <dbReference type="ARBA" id="ARBA00023136"/>
    </source>
</evidence>
<evidence type="ECO:0000256" key="7">
    <source>
        <dbReference type="SAM" id="MobiDB-lite"/>
    </source>
</evidence>
<dbReference type="GO" id="GO:0061025">
    <property type="term" value="P:membrane fusion"/>
    <property type="evidence" value="ECO:0007669"/>
    <property type="project" value="UniProtKB-ARBA"/>
</dbReference>
<comment type="similarity">
    <text evidence="2">Belongs to the SNAP-25 family.</text>
</comment>
<keyword evidence="6" id="KW-0175">Coiled coil</keyword>
<dbReference type="GO" id="GO:0016192">
    <property type="term" value="P:vesicle-mediated transport"/>
    <property type="evidence" value="ECO:0007669"/>
    <property type="project" value="UniProtKB-ARBA"/>
</dbReference>
<evidence type="ECO:0000256" key="4">
    <source>
        <dbReference type="ARBA" id="ARBA00022927"/>
    </source>
</evidence>
<evidence type="ECO:0000256" key="3">
    <source>
        <dbReference type="ARBA" id="ARBA00022448"/>
    </source>
</evidence>
<feature type="domain" description="T-SNARE coiled-coil homology" evidence="8">
    <location>
        <begin position="186"/>
        <end position="248"/>
    </location>
</feature>
<feature type="coiled-coil region" evidence="6">
    <location>
        <begin position="210"/>
        <end position="251"/>
    </location>
</feature>
<dbReference type="Gene3D" id="1.20.5.110">
    <property type="match status" value="2"/>
</dbReference>
<dbReference type="PANTHER" id="PTHR19305:SF40">
    <property type="entry name" value="SNAP25 HOMOLOGOUS PROTEIN SNAP30-RELATED"/>
    <property type="match status" value="1"/>
</dbReference>
<dbReference type="InterPro" id="IPR000727">
    <property type="entry name" value="T_SNARE_dom"/>
</dbReference>